<evidence type="ECO:0000313" key="4">
    <source>
        <dbReference type="EMBL" id="RLM60385.1"/>
    </source>
</evidence>
<evidence type="ECO:0000313" key="5">
    <source>
        <dbReference type="Proteomes" id="UP000275267"/>
    </source>
</evidence>
<dbReference type="SMART" id="SM00184">
    <property type="entry name" value="RING"/>
    <property type="match status" value="1"/>
</dbReference>
<dbReference type="GO" id="GO:0016874">
    <property type="term" value="F:ligase activity"/>
    <property type="evidence" value="ECO:0007669"/>
    <property type="project" value="UniProtKB-KW"/>
</dbReference>
<comment type="caution">
    <text evidence="4">The sequence shown here is derived from an EMBL/GenBank/DDBJ whole genome shotgun (WGS) entry which is preliminary data.</text>
</comment>
<proteinExistence type="predicted"/>
<feature type="compositionally biased region" description="Acidic residues" evidence="2">
    <location>
        <begin position="167"/>
        <end position="189"/>
    </location>
</feature>
<dbReference type="FunFam" id="3.30.40.10:FF:000417">
    <property type="entry name" value="E3 ubiquitin ligase BIG BROTHER-related"/>
    <property type="match status" value="1"/>
</dbReference>
<dbReference type="PROSITE" id="PS50089">
    <property type="entry name" value="ZF_RING_2"/>
    <property type="match status" value="1"/>
</dbReference>
<evidence type="ECO:0000259" key="3">
    <source>
        <dbReference type="PROSITE" id="PS50089"/>
    </source>
</evidence>
<feature type="region of interest" description="Disordered" evidence="2">
    <location>
        <begin position="365"/>
        <end position="392"/>
    </location>
</feature>
<gene>
    <name evidence="4" type="ORF">C2845_PM14G21590</name>
</gene>
<reference evidence="5" key="1">
    <citation type="journal article" date="2019" name="Nat. Commun.">
        <title>The genome of broomcorn millet.</title>
        <authorList>
            <person name="Zou C."/>
            <person name="Miki D."/>
            <person name="Li D."/>
            <person name="Tang Q."/>
            <person name="Xiao L."/>
            <person name="Rajput S."/>
            <person name="Deng P."/>
            <person name="Jia W."/>
            <person name="Huang R."/>
            <person name="Zhang M."/>
            <person name="Sun Y."/>
            <person name="Hu J."/>
            <person name="Fu X."/>
            <person name="Schnable P.S."/>
            <person name="Li F."/>
            <person name="Zhang H."/>
            <person name="Feng B."/>
            <person name="Zhu X."/>
            <person name="Liu R."/>
            <person name="Schnable J.C."/>
            <person name="Zhu J.-K."/>
            <person name="Zhang H."/>
        </authorList>
    </citation>
    <scope>NUCLEOTIDE SEQUENCE [LARGE SCALE GENOMIC DNA]</scope>
</reference>
<feature type="compositionally biased region" description="Acidic residues" evidence="2">
    <location>
        <begin position="98"/>
        <end position="114"/>
    </location>
</feature>
<dbReference type="EMBL" id="PQIB02000016">
    <property type="protein sequence ID" value="RLM60385.1"/>
    <property type="molecule type" value="Genomic_DNA"/>
</dbReference>
<sequence length="392" mass="41605">MDGSSKGIGGGAADKPSPDHDQNASPNVPAPAAAGDDGASAAAAAAGAEGRRPFTSLSQEEADLALARVLQEQERAYMMLTAQYGGGEYASSDAGSYDYDEDEEEGGGDPIDEDEAVAGAEGAAADPARGYEDDEAFARALQDAEERDVAGRLMALAGIGDWRAMEQDDDEEVEEEDGGDDPQDAWEDVDPDEYSYEELIALGEVVGTESKGLSADTIASLPSVTYQAQDKQEGNMEQCVICRVEFDEGETLVALPCKHPYHSECINQWLQLNKVCPMCSVEVPTSPIAILLNLSLIFSCLSGVTFVPRDAGFVQMKSCHPLRLKNDHESEETGLYIPLLAEEYLPGNGPGIGCRLPVTGVARERPAGLRRSQKPVEISTVASGSHANSQAK</sequence>
<dbReference type="Proteomes" id="UP000275267">
    <property type="component" value="Unassembled WGS sequence"/>
</dbReference>
<keyword evidence="1" id="KW-0862">Zinc</keyword>
<dbReference type="Pfam" id="PF13639">
    <property type="entry name" value="zf-RING_2"/>
    <property type="match status" value="1"/>
</dbReference>
<feature type="compositionally biased region" description="Gly residues" evidence="2">
    <location>
        <begin position="1"/>
        <end position="12"/>
    </location>
</feature>
<dbReference type="PANTHER" id="PTHR47530">
    <property type="entry name" value="E3 UBIQUITIN LIGASE BIG BROTHER-RELATED"/>
    <property type="match status" value="1"/>
</dbReference>
<feature type="compositionally biased region" description="Polar residues" evidence="2">
    <location>
        <begin position="380"/>
        <end position="392"/>
    </location>
</feature>
<dbReference type="OrthoDB" id="8062037at2759"/>
<feature type="region of interest" description="Disordered" evidence="2">
    <location>
        <begin position="87"/>
        <end position="114"/>
    </location>
</feature>
<organism evidence="4 5">
    <name type="scientific">Panicum miliaceum</name>
    <name type="common">Proso millet</name>
    <name type="synonym">Broomcorn millet</name>
    <dbReference type="NCBI Taxonomy" id="4540"/>
    <lineage>
        <taxon>Eukaryota</taxon>
        <taxon>Viridiplantae</taxon>
        <taxon>Streptophyta</taxon>
        <taxon>Embryophyta</taxon>
        <taxon>Tracheophyta</taxon>
        <taxon>Spermatophyta</taxon>
        <taxon>Magnoliopsida</taxon>
        <taxon>Liliopsida</taxon>
        <taxon>Poales</taxon>
        <taxon>Poaceae</taxon>
        <taxon>PACMAD clade</taxon>
        <taxon>Panicoideae</taxon>
        <taxon>Panicodae</taxon>
        <taxon>Paniceae</taxon>
        <taxon>Panicinae</taxon>
        <taxon>Panicum</taxon>
        <taxon>Panicum sect. Panicum</taxon>
    </lineage>
</organism>
<dbReference type="SUPFAM" id="SSF57850">
    <property type="entry name" value="RING/U-box"/>
    <property type="match status" value="1"/>
</dbReference>
<dbReference type="AlphaFoldDB" id="A0A3L6PNZ9"/>
<dbReference type="InterPro" id="IPR013083">
    <property type="entry name" value="Znf_RING/FYVE/PHD"/>
</dbReference>
<dbReference type="InterPro" id="IPR001841">
    <property type="entry name" value="Znf_RING"/>
</dbReference>
<keyword evidence="1" id="KW-0863">Zinc-finger</keyword>
<keyword evidence="1" id="KW-0479">Metal-binding</keyword>
<feature type="compositionally biased region" description="Low complexity" evidence="2">
    <location>
        <begin position="23"/>
        <end position="48"/>
    </location>
</feature>
<feature type="domain" description="RING-type" evidence="3">
    <location>
        <begin position="239"/>
        <end position="280"/>
    </location>
</feature>
<protein>
    <submittedName>
        <fullName evidence="4">E3 ubiquitin ligase BIG BROTHER-related-like isoform X2</fullName>
    </submittedName>
</protein>
<dbReference type="PANTHER" id="PTHR47530:SF3">
    <property type="entry name" value="OS08G0548300 PROTEIN"/>
    <property type="match status" value="1"/>
</dbReference>
<evidence type="ECO:0000256" key="2">
    <source>
        <dbReference type="SAM" id="MobiDB-lite"/>
    </source>
</evidence>
<keyword evidence="5" id="KW-1185">Reference proteome</keyword>
<dbReference type="InterPro" id="IPR043312">
    <property type="entry name" value="AtBBR-like"/>
</dbReference>
<dbReference type="GO" id="GO:0008270">
    <property type="term" value="F:zinc ion binding"/>
    <property type="evidence" value="ECO:0007669"/>
    <property type="project" value="UniProtKB-KW"/>
</dbReference>
<feature type="region of interest" description="Disordered" evidence="2">
    <location>
        <begin position="161"/>
        <end position="189"/>
    </location>
</feature>
<dbReference type="STRING" id="4540.A0A3L6PNZ9"/>
<dbReference type="Gene3D" id="3.30.40.10">
    <property type="entry name" value="Zinc/RING finger domain, C3HC4 (zinc finger)"/>
    <property type="match status" value="1"/>
</dbReference>
<accession>A0A3L6PNZ9</accession>
<name>A0A3L6PNZ9_PANMI</name>
<feature type="region of interest" description="Disordered" evidence="2">
    <location>
        <begin position="1"/>
        <end position="54"/>
    </location>
</feature>
<evidence type="ECO:0000256" key="1">
    <source>
        <dbReference type="PROSITE-ProRule" id="PRU00175"/>
    </source>
</evidence>